<evidence type="ECO:0000256" key="1">
    <source>
        <dbReference type="SAM" id="Phobius"/>
    </source>
</evidence>
<gene>
    <name evidence="2" type="ORF">S01H1_73772</name>
</gene>
<keyword evidence="1" id="KW-0812">Transmembrane</keyword>
<name>X0WLK7_9ZZZZ</name>
<dbReference type="EMBL" id="BARS01049307">
    <property type="protein sequence ID" value="GAG31525.1"/>
    <property type="molecule type" value="Genomic_DNA"/>
</dbReference>
<accession>X0WLK7</accession>
<dbReference type="AlphaFoldDB" id="X0WLK7"/>
<reference evidence="2" key="1">
    <citation type="journal article" date="2014" name="Front. Microbiol.">
        <title>High frequency of phylogenetically diverse reductive dehalogenase-homologous genes in deep subseafloor sedimentary metagenomes.</title>
        <authorList>
            <person name="Kawai M."/>
            <person name="Futagami T."/>
            <person name="Toyoda A."/>
            <person name="Takaki Y."/>
            <person name="Nishi S."/>
            <person name="Hori S."/>
            <person name="Arai W."/>
            <person name="Tsubouchi T."/>
            <person name="Morono Y."/>
            <person name="Uchiyama I."/>
            <person name="Ito T."/>
            <person name="Fujiyama A."/>
            <person name="Inagaki F."/>
            <person name="Takami H."/>
        </authorList>
    </citation>
    <scope>NUCLEOTIDE SEQUENCE</scope>
    <source>
        <strain evidence="2">Expedition CK06-06</strain>
    </source>
</reference>
<comment type="caution">
    <text evidence="2">The sequence shown here is derived from an EMBL/GenBank/DDBJ whole genome shotgun (WGS) entry which is preliminary data.</text>
</comment>
<keyword evidence="1" id="KW-0472">Membrane</keyword>
<keyword evidence="1" id="KW-1133">Transmembrane helix</keyword>
<feature type="non-terminal residue" evidence="2">
    <location>
        <position position="1"/>
    </location>
</feature>
<feature type="transmembrane region" description="Helical" evidence="1">
    <location>
        <begin position="12"/>
        <end position="32"/>
    </location>
</feature>
<protein>
    <submittedName>
        <fullName evidence="2">Uncharacterized protein</fullName>
    </submittedName>
</protein>
<sequence>KKVEMYCNTHTAIYFSIIPVFLCPPTPIFMSVNYSGNPVVSEG</sequence>
<evidence type="ECO:0000313" key="2">
    <source>
        <dbReference type="EMBL" id="GAG31525.1"/>
    </source>
</evidence>
<proteinExistence type="predicted"/>
<organism evidence="2">
    <name type="scientific">marine sediment metagenome</name>
    <dbReference type="NCBI Taxonomy" id="412755"/>
    <lineage>
        <taxon>unclassified sequences</taxon>
        <taxon>metagenomes</taxon>
        <taxon>ecological metagenomes</taxon>
    </lineage>
</organism>